<dbReference type="KEGG" id="ard:AXF14_02655"/>
<evidence type="ECO:0000256" key="1">
    <source>
        <dbReference type="SAM" id="MobiDB-lite"/>
    </source>
</evidence>
<feature type="compositionally biased region" description="Basic and acidic residues" evidence="1">
    <location>
        <begin position="106"/>
        <end position="117"/>
    </location>
</feature>
<organism evidence="2 3">
    <name type="scientific">Actinomyces radicidentis</name>
    <dbReference type="NCBI Taxonomy" id="111015"/>
    <lineage>
        <taxon>Bacteria</taxon>
        <taxon>Bacillati</taxon>
        <taxon>Actinomycetota</taxon>
        <taxon>Actinomycetes</taxon>
        <taxon>Actinomycetales</taxon>
        <taxon>Actinomycetaceae</taxon>
        <taxon>Actinomyces</taxon>
    </lineage>
</organism>
<evidence type="ECO:0000313" key="3">
    <source>
        <dbReference type="Proteomes" id="UP000065220"/>
    </source>
</evidence>
<dbReference type="EMBL" id="CP014228">
    <property type="protein sequence ID" value="AMD86701.1"/>
    <property type="molecule type" value="Genomic_DNA"/>
</dbReference>
<proteinExistence type="predicted"/>
<dbReference type="Proteomes" id="UP000065220">
    <property type="component" value="Chromosome"/>
</dbReference>
<name>A0A109W266_ACTRD</name>
<feature type="compositionally biased region" description="Basic and acidic residues" evidence="1">
    <location>
        <begin position="8"/>
        <end position="28"/>
    </location>
</feature>
<feature type="region of interest" description="Disordered" evidence="1">
    <location>
        <begin position="1"/>
        <end position="117"/>
    </location>
</feature>
<accession>A0A109W266</accession>
<feature type="compositionally biased region" description="Basic and acidic residues" evidence="1">
    <location>
        <begin position="63"/>
        <end position="84"/>
    </location>
</feature>
<sequence>MPVDEEPADGHDAGDRQHEDEEYGREAPDGSTAVAAQRRGSDDSEEDRNDHGADEDAVGAQRQAEEFIHARIVRREADDPDRPTGRTPHPLPLLQEEGALIPGDARPPEERGGVRGP</sequence>
<keyword evidence="3" id="KW-1185">Reference proteome</keyword>
<gene>
    <name evidence="2" type="ORF">AXF14_02655</name>
</gene>
<protein>
    <submittedName>
        <fullName evidence="2">Uncharacterized protein</fullName>
    </submittedName>
</protein>
<reference evidence="3" key="1">
    <citation type="submission" date="2016-02" db="EMBL/GenBank/DDBJ databases">
        <authorList>
            <person name="Holder M.E."/>
            <person name="Ajami N.J."/>
            <person name="Petrosino J.F."/>
        </authorList>
    </citation>
    <scope>NUCLEOTIDE SEQUENCE [LARGE SCALE GENOMIC DNA]</scope>
    <source>
        <strain evidence="3">CCUG 36733</strain>
    </source>
</reference>
<dbReference type="AlphaFoldDB" id="A0A109W266"/>
<evidence type="ECO:0000313" key="2">
    <source>
        <dbReference type="EMBL" id="AMD86701.1"/>
    </source>
</evidence>